<protein>
    <recommendedName>
        <fullName evidence="3">Bacteriophage protein</fullName>
    </recommendedName>
</protein>
<evidence type="ECO:0008006" key="3">
    <source>
        <dbReference type="Google" id="ProtNLM"/>
    </source>
</evidence>
<reference evidence="1 2" key="1">
    <citation type="submission" date="2016-11" db="EMBL/GenBank/DDBJ databases">
        <authorList>
            <consortium name="Pathogen Informatics"/>
        </authorList>
    </citation>
    <scope>NUCLEOTIDE SEQUENCE [LARGE SCALE GENOMIC DNA]</scope>
    <source>
        <strain evidence="1 2">104</strain>
    </source>
</reference>
<evidence type="ECO:0000313" key="1">
    <source>
        <dbReference type="EMBL" id="SIB20127.1"/>
    </source>
</evidence>
<proteinExistence type="predicted"/>
<gene>
    <name evidence="1" type="ORF">SAMEA2070301_03214</name>
</gene>
<dbReference type="AlphaFoldDB" id="A0AB38D119"/>
<comment type="caution">
    <text evidence="1">The sequence shown here is derived from an EMBL/GenBank/DDBJ whole genome shotgun (WGS) entry which is preliminary data.</text>
</comment>
<dbReference type="RefSeq" id="WP_165643293.1">
    <property type="nucleotide sequence ID" value="NZ_FSHJ01000005.1"/>
</dbReference>
<organism evidence="1 2">
    <name type="scientific">Mycobacteroides abscessus subsp. abscessus</name>
    <dbReference type="NCBI Taxonomy" id="1185650"/>
    <lineage>
        <taxon>Bacteria</taxon>
        <taxon>Bacillati</taxon>
        <taxon>Actinomycetota</taxon>
        <taxon>Actinomycetes</taxon>
        <taxon>Mycobacteriales</taxon>
        <taxon>Mycobacteriaceae</taxon>
        <taxon>Mycobacteroides</taxon>
        <taxon>Mycobacteroides abscessus</taxon>
    </lineage>
</organism>
<evidence type="ECO:0000313" key="2">
    <source>
        <dbReference type="Proteomes" id="UP000185210"/>
    </source>
</evidence>
<dbReference type="Proteomes" id="UP000185210">
    <property type="component" value="Unassembled WGS sequence"/>
</dbReference>
<sequence>MDIIIWTDDASVNAKEINQGLTKYWARSVRIYFRPSGELLDEYIFTAGDDED</sequence>
<accession>A0AB38D119</accession>
<dbReference type="EMBL" id="FSHM01000004">
    <property type="protein sequence ID" value="SIB20127.1"/>
    <property type="molecule type" value="Genomic_DNA"/>
</dbReference>
<name>A0AB38D119_9MYCO</name>